<keyword evidence="2 4" id="KW-0808">Transferase</keyword>
<dbReference type="PANTHER" id="PTHR12526">
    <property type="entry name" value="GLYCOSYLTRANSFERASE"/>
    <property type="match status" value="1"/>
</dbReference>
<sequence>MVVTDRRLLPARRGNRVRILGVLRGLRALGWRVELICLPDAGSDDELLSEVDAVHRLRARRFDGGDVACFDSRPFRWAVERVVAARRPEVVIAEYAWLAPTMHRLPPRVTRVVDCHDVLHERTDRFRAAGLDPWVSCTRVQEQGLLRSADTVLAAQYHDGAVLRTLVPDTDVRSVFPEISCSAPPSAPPVSSRVLAVGASHAGNDGILRFAASGWKAVLAAVPDARLDIAGTVAAGRPGPAVTFLGEVDDLAPSYEAAAVVVCPIEIGSGVKIKAIEALRYGKAMVATPAAVEGLPEAGRPAWVEARDLDGCASATYALLSRPDERARLEDRSAAFAEEHFAPVRIRRELDAALSARRSARRRLGLGASR</sequence>
<proteinExistence type="predicted"/>
<evidence type="ECO:0000313" key="4">
    <source>
        <dbReference type="EMBL" id="SFU03623.1"/>
    </source>
</evidence>
<gene>
    <name evidence="4" type="ORF">SAMN05660657_04962</name>
</gene>
<evidence type="ECO:0000256" key="1">
    <source>
        <dbReference type="ARBA" id="ARBA00022676"/>
    </source>
</evidence>
<evidence type="ECO:0000256" key="2">
    <source>
        <dbReference type="ARBA" id="ARBA00022679"/>
    </source>
</evidence>
<dbReference type="Proteomes" id="UP000199546">
    <property type="component" value="Unassembled WGS sequence"/>
</dbReference>
<dbReference type="EMBL" id="FPBA01000027">
    <property type="protein sequence ID" value="SFU03623.1"/>
    <property type="molecule type" value="Genomic_DNA"/>
</dbReference>
<keyword evidence="1" id="KW-0328">Glycosyltransferase</keyword>
<organism evidence="4 5">
    <name type="scientific">Geodermatophilus amargosae</name>
    <dbReference type="NCBI Taxonomy" id="1296565"/>
    <lineage>
        <taxon>Bacteria</taxon>
        <taxon>Bacillati</taxon>
        <taxon>Actinomycetota</taxon>
        <taxon>Actinomycetes</taxon>
        <taxon>Geodermatophilales</taxon>
        <taxon>Geodermatophilaceae</taxon>
        <taxon>Geodermatophilus</taxon>
    </lineage>
</organism>
<dbReference type="GO" id="GO:0016757">
    <property type="term" value="F:glycosyltransferase activity"/>
    <property type="evidence" value="ECO:0007669"/>
    <property type="project" value="UniProtKB-KW"/>
</dbReference>
<accession>A0A1I7CW15</accession>
<evidence type="ECO:0000313" key="5">
    <source>
        <dbReference type="Proteomes" id="UP000199546"/>
    </source>
</evidence>
<reference evidence="5" key="1">
    <citation type="submission" date="2016-10" db="EMBL/GenBank/DDBJ databases">
        <authorList>
            <person name="Varghese N."/>
            <person name="Submissions S."/>
        </authorList>
    </citation>
    <scope>NUCLEOTIDE SEQUENCE [LARGE SCALE GENOMIC DNA]</scope>
    <source>
        <strain evidence="5">DSM 46136</strain>
    </source>
</reference>
<dbReference type="RefSeq" id="WP_281246781.1">
    <property type="nucleotide sequence ID" value="NZ_FPBA01000027.1"/>
</dbReference>
<dbReference type="SUPFAM" id="SSF53756">
    <property type="entry name" value="UDP-Glycosyltransferase/glycogen phosphorylase"/>
    <property type="match status" value="1"/>
</dbReference>
<keyword evidence="5" id="KW-1185">Reference proteome</keyword>
<dbReference type="STRING" id="1296565.SAMN05660657_04962"/>
<dbReference type="Pfam" id="PF13692">
    <property type="entry name" value="Glyco_trans_1_4"/>
    <property type="match status" value="1"/>
</dbReference>
<dbReference type="AlphaFoldDB" id="A0A1I7CW15"/>
<dbReference type="Pfam" id="PF13579">
    <property type="entry name" value="Glyco_trans_4_4"/>
    <property type="match status" value="1"/>
</dbReference>
<evidence type="ECO:0000259" key="3">
    <source>
        <dbReference type="Pfam" id="PF13579"/>
    </source>
</evidence>
<feature type="domain" description="Glycosyltransferase subfamily 4-like N-terminal" evidence="3">
    <location>
        <begin position="14"/>
        <end position="155"/>
    </location>
</feature>
<protein>
    <submittedName>
        <fullName evidence="4">Glycosyltransferase involved in cell wall bisynthesis</fullName>
    </submittedName>
</protein>
<dbReference type="InterPro" id="IPR028098">
    <property type="entry name" value="Glyco_trans_4-like_N"/>
</dbReference>
<dbReference type="Gene3D" id="3.40.50.2000">
    <property type="entry name" value="Glycogen Phosphorylase B"/>
    <property type="match status" value="2"/>
</dbReference>
<name>A0A1I7CW15_9ACTN</name>